<evidence type="ECO:0000256" key="1">
    <source>
        <dbReference type="SAM" id="SignalP"/>
    </source>
</evidence>
<comment type="caution">
    <text evidence="2">The sequence shown here is derived from an EMBL/GenBank/DDBJ whole genome shotgun (WGS) entry which is preliminary data.</text>
</comment>
<keyword evidence="3" id="KW-1185">Reference proteome</keyword>
<feature type="signal peptide" evidence="1">
    <location>
        <begin position="1"/>
        <end position="17"/>
    </location>
</feature>
<dbReference type="Proteomes" id="UP001241603">
    <property type="component" value="Unassembled WGS sequence"/>
</dbReference>
<proteinExistence type="predicted"/>
<accession>A0ABU0HEI7</accession>
<evidence type="ECO:0000313" key="2">
    <source>
        <dbReference type="EMBL" id="MDQ0440155.1"/>
    </source>
</evidence>
<feature type="chain" id="PRO_5047139278" evidence="1">
    <location>
        <begin position="18"/>
        <end position="121"/>
    </location>
</feature>
<dbReference type="Pfam" id="PF09539">
    <property type="entry name" value="DUF2385"/>
    <property type="match status" value="1"/>
</dbReference>
<name>A0ABU0HEI7_9HYPH</name>
<evidence type="ECO:0000313" key="3">
    <source>
        <dbReference type="Proteomes" id="UP001241603"/>
    </source>
</evidence>
<dbReference type="InterPro" id="IPR012645">
    <property type="entry name" value="CHP02301"/>
</dbReference>
<keyword evidence="1" id="KW-0732">Signal</keyword>
<dbReference type="NCBIfam" id="TIGR02301">
    <property type="entry name" value="TIGR02301 family protein"/>
    <property type="match status" value="1"/>
</dbReference>
<reference evidence="2 3" key="1">
    <citation type="submission" date="2023-07" db="EMBL/GenBank/DDBJ databases">
        <title>Genomic Encyclopedia of Type Strains, Phase IV (KMG-IV): sequencing the most valuable type-strain genomes for metagenomic binning, comparative biology and taxonomic classification.</title>
        <authorList>
            <person name="Goeker M."/>
        </authorList>
    </citation>
    <scope>NUCLEOTIDE SEQUENCE [LARGE SCALE GENOMIC DNA]</scope>
    <source>
        <strain evidence="2 3">B6-8</strain>
    </source>
</reference>
<gene>
    <name evidence="2" type="ORF">QO014_004568</name>
</gene>
<dbReference type="EMBL" id="JAUSVO010000007">
    <property type="protein sequence ID" value="MDQ0440155.1"/>
    <property type="molecule type" value="Genomic_DNA"/>
</dbReference>
<organism evidence="2 3">
    <name type="scientific">Kaistia dalseonensis</name>
    <dbReference type="NCBI Taxonomy" id="410840"/>
    <lineage>
        <taxon>Bacteria</taxon>
        <taxon>Pseudomonadati</taxon>
        <taxon>Pseudomonadota</taxon>
        <taxon>Alphaproteobacteria</taxon>
        <taxon>Hyphomicrobiales</taxon>
        <taxon>Kaistiaceae</taxon>
        <taxon>Kaistia</taxon>
    </lineage>
</organism>
<dbReference type="RefSeq" id="WP_266351030.1">
    <property type="nucleotide sequence ID" value="NZ_JAPKNG010000007.1"/>
</dbReference>
<sequence length="121" mass="13049">MALVVGLSLSASAPALAAPADDPPYQAQLQRLSEILGALHYLRPLCGAKEDGVWRDQMQALLDAEAPSPERKARLVAAFNRGFSGFEALYRVCTPAATAAIDRYIAEGSKLTRDVTTRYGR</sequence>
<protein>
    <submittedName>
        <fullName evidence="2">Uncharacterized protein (TIGR02301 family)</fullName>
    </submittedName>
</protein>